<feature type="coiled-coil region" evidence="2">
    <location>
        <begin position="91"/>
        <end position="118"/>
    </location>
</feature>
<dbReference type="EMBL" id="LLZU01000018">
    <property type="protein sequence ID" value="KRV48799.1"/>
    <property type="molecule type" value="Genomic_DNA"/>
</dbReference>
<dbReference type="InterPro" id="IPR036625">
    <property type="entry name" value="E3-bd_dom_sf"/>
</dbReference>
<keyword evidence="2" id="KW-0175">Coiled coil</keyword>
<comment type="caution">
    <text evidence="5">The sequence shown here is derived from an EMBL/GenBank/DDBJ whole genome shotgun (WGS) entry which is preliminary data.</text>
</comment>
<gene>
    <name evidence="5" type="ORF">AQ490_23305</name>
</gene>
<dbReference type="Gene3D" id="4.10.320.10">
    <property type="entry name" value="E3-binding domain"/>
    <property type="match status" value="1"/>
</dbReference>
<feature type="domain" description="Lsr2 DNA-binding" evidence="4">
    <location>
        <begin position="132"/>
        <end position="167"/>
    </location>
</feature>
<feature type="compositionally biased region" description="Pro residues" evidence="3">
    <location>
        <begin position="46"/>
        <end position="57"/>
    </location>
</feature>
<protein>
    <recommendedName>
        <fullName evidence="4">Lsr2 DNA-binding domain-containing protein</fullName>
    </recommendedName>
</protein>
<evidence type="ECO:0000256" key="2">
    <source>
        <dbReference type="SAM" id="Coils"/>
    </source>
</evidence>
<dbReference type="GO" id="GO:0003677">
    <property type="term" value="F:DNA binding"/>
    <property type="evidence" value="ECO:0007669"/>
    <property type="project" value="UniProtKB-KW"/>
</dbReference>
<feature type="region of interest" description="Disordered" evidence="3">
    <location>
        <begin position="13"/>
        <end position="60"/>
    </location>
</feature>
<keyword evidence="1" id="KW-0238">DNA-binding</keyword>
<evidence type="ECO:0000313" key="5">
    <source>
        <dbReference type="EMBL" id="KRV48799.1"/>
    </source>
</evidence>
<dbReference type="InterPro" id="IPR055370">
    <property type="entry name" value="Lsr2_DNA-bd"/>
</dbReference>
<organism evidence="5 6">
    <name type="scientific">Wenjunlia vitaminophila</name>
    <name type="common">Streptomyces vitaminophilus</name>
    <dbReference type="NCBI Taxonomy" id="76728"/>
    <lineage>
        <taxon>Bacteria</taxon>
        <taxon>Bacillati</taxon>
        <taxon>Actinomycetota</taxon>
        <taxon>Actinomycetes</taxon>
        <taxon>Kitasatosporales</taxon>
        <taxon>Streptomycetaceae</taxon>
        <taxon>Wenjunlia</taxon>
    </lineage>
</organism>
<evidence type="ECO:0000313" key="6">
    <source>
        <dbReference type="Proteomes" id="UP000050867"/>
    </source>
</evidence>
<reference evidence="5 6" key="1">
    <citation type="submission" date="2015-10" db="EMBL/GenBank/DDBJ databases">
        <title>Draft genome sequence of pyrrolomycin-producing Streptomyces vitaminophilus.</title>
        <authorList>
            <person name="Graham D.E."/>
            <person name="Mahan K.M."/>
            <person name="Klingeman D.M."/>
            <person name="Hettich R.L."/>
            <person name="Parry R.J."/>
        </authorList>
    </citation>
    <scope>NUCLEOTIDE SEQUENCE [LARGE SCALE GENOMIC DNA]</scope>
    <source>
        <strain evidence="5 6">ATCC 31673</strain>
    </source>
</reference>
<dbReference type="RefSeq" id="WP_058032868.1">
    <property type="nucleotide sequence ID" value="NZ_LLZU01000018.1"/>
</dbReference>
<evidence type="ECO:0000256" key="3">
    <source>
        <dbReference type="SAM" id="MobiDB-lite"/>
    </source>
</evidence>
<dbReference type="GO" id="GO:0016746">
    <property type="term" value="F:acyltransferase activity"/>
    <property type="evidence" value="ECO:0007669"/>
    <property type="project" value="InterPro"/>
</dbReference>
<accession>A0A0T6LSH5</accession>
<dbReference type="Proteomes" id="UP000050867">
    <property type="component" value="Unassembled WGS sequence"/>
</dbReference>
<dbReference type="Pfam" id="PF23359">
    <property type="entry name" value="Lsr2_DNA-bd"/>
    <property type="match status" value="1"/>
</dbReference>
<evidence type="ECO:0000259" key="4">
    <source>
        <dbReference type="Pfam" id="PF23359"/>
    </source>
</evidence>
<dbReference type="AlphaFoldDB" id="A0A0T6LSH5"/>
<keyword evidence="6" id="KW-1185">Reference proteome</keyword>
<sequence>MTIAALLRLLQEDQPDVPRHPAPPLPRRHFTAKETPTVHTATQPTPAQPPAATPPSIPVGKLLAWGDAHPDPDVQDQAARARVALAGLRQRHAHDEELAALATEKEHLEERLAALRAREAELAPPRRRRRTADYDTAAVRAWAAGAGVHCPPRGRVPKTVVDAWRHATGTAPASA</sequence>
<feature type="compositionally biased region" description="Low complexity" evidence="3">
    <location>
        <begin position="35"/>
        <end position="45"/>
    </location>
</feature>
<dbReference type="STRING" id="76728.AQ490_23305"/>
<name>A0A0T6LSH5_WENVI</name>
<proteinExistence type="predicted"/>
<evidence type="ECO:0000256" key="1">
    <source>
        <dbReference type="ARBA" id="ARBA00023125"/>
    </source>
</evidence>